<proteinExistence type="predicted"/>
<evidence type="ECO:0000313" key="1">
    <source>
        <dbReference type="EMBL" id="CDW87618.1"/>
    </source>
</evidence>
<gene>
    <name evidence="1" type="primary">Contig2050.g2220</name>
    <name evidence="1" type="ORF">STYLEM_16727</name>
</gene>
<accession>A0A078B2B9</accession>
<dbReference type="Proteomes" id="UP000039865">
    <property type="component" value="Unassembled WGS sequence"/>
</dbReference>
<sequence>MITSPIKIAYAVNIQVNISRQILVSYIQFGTTHDHTSSPKVYVESSDFPYQQSPMFYSGINSEVNLGQIGSMINFNYFPGFEKEIIEVQLNARKELDFPNMTNLKPQDLKGKSLLITQPIKLPGIKCKSDSYSIELWVKFEVLPQFPIQLFSECEQASNVSCQGMHLLLKTDFLDPYIEHQVSPDYSSLWQLLTGDLISQHWNYLSVTYIRSLDTNIYKYLLNHIYKEIKDQNQSKHPILQKEFVYIGLLNQIETMNCAFYLKEL</sequence>
<dbReference type="InParanoid" id="A0A078B2B9"/>
<name>A0A078B2B9_STYLE</name>
<protein>
    <submittedName>
        <fullName evidence="1">Uncharacterized protein</fullName>
    </submittedName>
</protein>
<dbReference type="EMBL" id="CCKQ01015778">
    <property type="protein sequence ID" value="CDW87618.1"/>
    <property type="molecule type" value="Genomic_DNA"/>
</dbReference>
<organism evidence="1 2">
    <name type="scientific">Stylonychia lemnae</name>
    <name type="common">Ciliate</name>
    <dbReference type="NCBI Taxonomy" id="5949"/>
    <lineage>
        <taxon>Eukaryota</taxon>
        <taxon>Sar</taxon>
        <taxon>Alveolata</taxon>
        <taxon>Ciliophora</taxon>
        <taxon>Intramacronucleata</taxon>
        <taxon>Spirotrichea</taxon>
        <taxon>Stichotrichia</taxon>
        <taxon>Sporadotrichida</taxon>
        <taxon>Oxytrichidae</taxon>
        <taxon>Stylonychinae</taxon>
        <taxon>Stylonychia</taxon>
    </lineage>
</organism>
<dbReference type="AlphaFoldDB" id="A0A078B2B9"/>
<evidence type="ECO:0000313" key="2">
    <source>
        <dbReference type="Proteomes" id="UP000039865"/>
    </source>
</evidence>
<keyword evidence="2" id="KW-1185">Reference proteome</keyword>
<reference evidence="1 2" key="1">
    <citation type="submission" date="2014-06" db="EMBL/GenBank/DDBJ databases">
        <authorList>
            <person name="Swart Estienne"/>
        </authorList>
    </citation>
    <scope>NUCLEOTIDE SEQUENCE [LARGE SCALE GENOMIC DNA]</scope>
    <source>
        <strain evidence="1 2">130c</strain>
    </source>
</reference>